<keyword evidence="2" id="KW-1185">Reference proteome</keyword>
<dbReference type="Proteomes" id="UP000516764">
    <property type="component" value="Chromosome"/>
</dbReference>
<evidence type="ECO:0000313" key="1">
    <source>
        <dbReference type="EMBL" id="QOD61487.1"/>
    </source>
</evidence>
<sequence>MKVFYYFEDLVYQPQVKSKWCWAACGSMISNFYKNQINDNQSHFVISKYNSLKNRYIKISEINNLYNKFNIKCIQKEKAFIQNFELVKNTLIETRSPIILGVEIRNKLKHLVLVVGYGECDSKNYLLIYDPNSNQIYNHYDNNNFEYDGNKISHVWVTGKNNNSIGNQLKKLRKTNSISNIIPQFKRYSQVRKISLTTKSFLGNSFIENTKEMAFLVGNNHFLTYDFNEGIVCEDNITLTLASQGDLNNILGSIIKDNLLEFTKFTFYSNTGVFIIESEINNKLYERVINIPQYELNNLGKLSQIKYEKKFLTNKN</sequence>
<accession>A0A7L8AHL6</accession>
<dbReference type="OrthoDB" id="1444393at2"/>
<dbReference type="Gene3D" id="3.90.70.10">
    <property type="entry name" value="Cysteine proteinases"/>
    <property type="match status" value="1"/>
</dbReference>
<dbReference type="EMBL" id="CP061813">
    <property type="protein sequence ID" value="QOD61487.1"/>
    <property type="molecule type" value="Genomic_DNA"/>
</dbReference>
<protein>
    <submittedName>
        <fullName evidence="1">C39 family peptidase</fullName>
    </submittedName>
</protein>
<evidence type="ECO:0000313" key="2">
    <source>
        <dbReference type="Proteomes" id="UP000516764"/>
    </source>
</evidence>
<dbReference type="RefSeq" id="WP_088353365.1">
    <property type="nucleotide sequence ID" value="NZ_CP061813.1"/>
</dbReference>
<dbReference type="InterPro" id="IPR022118">
    <property type="entry name" value="Peptidase_C70_AvrRpt2"/>
</dbReference>
<dbReference type="AlphaFoldDB" id="A0A7L8AHL6"/>
<organism evidence="1 2">
    <name type="scientific">Polaribacter haliotis</name>
    <dbReference type="NCBI Taxonomy" id="1888915"/>
    <lineage>
        <taxon>Bacteria</taxon>
        <taxon>Pseudomonadati</taxon>
        <taxon>Bacteroidota</taxon>
        <taxon>Flavobacteriia</taxon>
        <taxon>Flavobacteriales</taxon>
        <taxon>Flavobacteriaceae</taxon>
    </lineage>
</organism>
<dbReference type="Pfam" id="PF12385">
    <property type="entry name" value="Peptidase_C70"/>
    <property type="match status" value="1"/>
</dbReference>
<name>A0A7L8AHL6_9FLAO</name>
<dbReference type="KEGG" id="phal:H9I45_03280"/>
<proteinExistence type="predicted"/>
<gene>
    <name evidence="1" type="ORF">H9I45_03280</name>
</gene>
<reference evidence="1 2" key="1">
    <citation type="journal article" date="2016" name="Int. J. Syst. Evol. Microbiol.">
        <title>Polaribacter haliotis sp. nov., isolated from the gut of abalone Haliotis discus hannai.</title>
        <authorList>
            <person name="Kim Y.O."/>
            <person name="Park I.S."/>
            <person name="Park S."/>
            <person name="Nam B.H."/>
            <person name="Park J.M."/>
            <person name="Kim D.G."/>
            <person name="Yoon J.H."/>
        </authorList>
    </citation>
    <scope>NUCLEOTIDE SEQUENCE [LARGE SCALE GENOMIC DNA]</scope>
    <source>
        <strain evidence="1 2">KCTC 52418</strain>
    </source>
</reference>